<proteinExistence type="predicted"/>
<evidence type="ECO:0000259" key="2">
    <source>
        <dbReference type="Pfam" id="PF10988"/>
    </source>
</evidence>
<evidence type="ECO:0000313" key="4">
    <source>
        <dbReference type="Proteomes" id="UP000433652"/>
    </source>
</evidence>
<feature type="domain" description="Putative auto-transporter adhesin head GIN" evidence="2">
    <location>
        <begin position="39"/>
        <end position="222"/>
    </location>
</feature>
<dbReference type="AlphaFoldDB" id="A0A6I4SWU5"/>
<dbReference type="OrthoDB" id="7841570at2"/>
<keyword evidence="1" id="KW-0732">Signal</keyword>
<dbReference type="Gene3D" id="2.160.20.120">
    <property type="match status" value="1"/>
</dbReference>
<evidence type="ECO:0000313" key="3">
    <source>
        <dbReference type="EMBL" id="MXO60515.1"/>
    </source>
</evidence>
<dbReference type="EMBL" id="WTYM01000052">
    <property type="protein sequence ID" value="MXO60515.1"/>
    <property type="molecule type" value="Genomic_DNA"/>
</dbReference>
<organism evidence="3 4">
    <name type="scientific">Croceibacterium salegens</name>
    <dbReference type="NCBI Taxonomy" id="1737568"/>
    <lineage>
        <taxon>Bacteria</taxon>
        <taxon>Pseudomonadati</taxon>
        <taxon>Pseudomonadota</taxon>
        <taxon>Alphaproteobacteria</taxon>
        <taxon>Sphingomonadales</taxon>
        <taxon>Erythrobacteraceae</taxon>
        <taxon>Croceibacterium</taxon>
    </lineage>
</organism>
<dbReference type="Proteomes" id="UP000433652">
    <property type="component" value="Unassembled WGS sequence"/>
</dbReference>
<dbReference type="InterPro" id="IPR021255">
    <property type="entry name" value="DUF2807"/>
</dbReference>
<feature type="signal peptide" evidence="1">
    <location>
        <begin position="1"/>
        <end position="18"/>
    </location>
</feature>
<sequence>MRAYSMFAGALAAAAAFAGVAAAQSSDLVTEQIYSVGSFDKVAGVGANHFIITVGAVPSVRASGPARTLEHYEVVVEDGELKIEPKEKYRHDGSMRNLPPATYRITVPRIAAATLAGSGDMAVDRVEQGSFSATLAGSGKMSIGRMSVDQVELSLAGSGDLEVSGSARTSSVSVAGSGKLRARGLRSETASVSVAGSGDTSLTVNGSADISIVGSGNVDIDGTSRCSVSKMGSGKATCSA</sequence>
<evidence type="ECO:0000256" key="1">
    <source>
        <dbReference type="SAM" id="SignalP"/>
    </source>
</evidence>
<keyword evidence="4" id="KW-1185">Reference proteome</keyword>
<dbReference type="Pfam" id="PF10988">
    <property type="entry name" value="DUF2807"/>
    <property type="match status" value="1"/>
</dbReference>
<feature type="chain" id="PRO_5026066491" evidence="1">
    <location>
        <begin position="19"/>
        <end position="240"/>
    </location>
</feature>
<name>A0A6I4SWU5_9SPHN</name>
<protein>
    <submittedName>
        <fullName evidence="3">DUF4097 family beta strand repeat protein</fullName>
    </submittedName>
</protein>
<reference evidence="3 4" key="1">
    <citation type="submission" date="2019-12" db="EMBL/GenBank/DDBJ databases">
        <title>Genomic-based taxomic classification of the family Erythrobacteraceae.</title>
        <authorList>
            <person name="Xu L."/>
        </authorList>
    </citation>
    <scope>NUCLEOTIDE SEQUENCE [LARGE SCALE GENOMIC DNA]</scope>
    <source>
        <strain evidence="3 4">MCCC 1K01500</strain>
    </source>
</reference>
<accession>A0A6I4SWU5</accession>
<comment type="caution">
    <text evidence="3">The sequence shown here is derived from an EMBL/GenBank/DDBJ whole genome shotgun (WGS) entry which is preliminary data.</text>
</comment>
<dbReference type="RefSeq" id="WP_159796488.1">
    <property type="nucleotide sequence ID" value="NZ_WTYM01000052.1"/>
</dbReference>
<gene>
    <name evidence="3" type="ORF">GRI89_13295</name>
</gene>